<name>A0A364L6F0_TALAM</name>
<organism evidence="2 3">
    <name type="scientific">Talaromyces amestolkiae</name>
    <dbReference type="NCBI Taxonomy" id="1196081"/>
    <lineage>
        <taxon>Eukaryota</taxon>
        <taxon>Fungi</taxon>
        <taxon>Dikarya</taxon>
        <taxon>Ascomycota</taxon>
        <taxon>Pezizomycotina</taxon>
        <taxon>Eurotiomycetes</taxon>
        <taxon>Eurotiomycetidae</taxon>
        <taxon>Eurotiales</taxon>
        <taxon>Trichocomaceae</taxon>
        <taxon>Talaromyces</taxon>
        <taxon>Talaromyces sect. Talaromyces</taxon>
    </lineage>
</organism>
<feature type="region of interest" description="Disordered" evidence="1">
    <location>
        <begin position="130"/>
        <end position="155"/>
    </location>
</feature>
<dbReference type="Proteomes" id="UP000249363">
    <property type="component" value="Unassembled WGS sequence"/>
</dbReference>
<dbReference type="InterPro" id="IPR058940">
    <property type="entry name" value="mS26_fungi"/>
</dbReference>
<feature type="region of interest" description="Disordered" evidence="1">
    <location>
        <begin position="228"/>
        <end position="250"/>
    </location>
</feature>
<dbReference type="EMBL" id="MIKG01000015">
    <property type="protein sequence ID" value="RAO71400.1"/>
    <property type="molecule type" value="Genomic_DNA"/>
</dbReference>
<evidence type="ECO:0000256" key="1">
    <source>
        <dbReference type="SAM" id="MobiDB-lite"/>
    </source>
</evidence>
<reference evidence="2 3" key="1">
    <citation type="journal article" date="2017" name="Biotechnol. Biofuels">
        <title>Differential beta-glucosidase expression as a function of carbon source availability in Talaromyces amestolkiae: a genomic and proteomic approach.</title>
        <authorList>
            <person name="de Eugenio L.I."/>
            <person name="Mendez-Liter J.A."/>
            <person name="Nieto-Dominguez M."/>
            <person name="Alonso L."/>
            <person name="Gil-Munoz J."/>
            <person name="Barriuso J."/>
            <person name="Prieto A."/>
            <person name="Martinez M.J."/>
        </authorList>
    </citation>
    <scope>NUCLEOTIDE SEQUENCE [LARGE SCALE GENOMIC DNA]</scope>
    <source>
        <strain evidence="2 3">CIB</strain>
    </source>
</reference>
<dbReference type="GeneID" id="63796627"/>
<keyword evidence="3" id="KW-1185">Reference proteome</keyword>
<dbReference type="CDD" id="cd23703">
    <property type="entry name" value="mS26_PET12"/>
    <property type="match status" value="1"/>
</dbReference>
<dbReference type="Pfam" id="PF26163">
    <property type="entry name" value="mS26"/>
    <property type="match status" value="1"/>
</dbReference>
<comment type="caution">
    <text evidence="2">The sequence shown here is derived from an EMBL/GenBank/DDBJ whole genome shotgun (WGS) entry which is preliminary data.</text>
</comment>
<dbReference type="STRING" id="1196081.A0A364L6F0"/>
<dbReference type="AlphaFoldDB" id="A0A364L6F0"/>
<accession>A0A364L6F0</accession>
<gene>
    <name evidence="2" type="ORF">BHQ10_007412</name>
</gene>
<sequence>MSLPRSYRTATRQIRSFSVSTKLRVGPESPNYIEVPQTLQPDLPAKPRVKGTLPIPREIFPARRPDKPTPAYISAVTPEPSKVKTIKKNDPNAETIAWKQRMAENRRQNLREGLLELYERKQTTVASITRRSAAKQARRERVLRQPERDDERLTRQSVVQGLKEQPSILPDPDREIRIAQSRERVLERQLQKSAERNHHLHTLYVNARDFIVTEEQLMKEIEDKFREDGGDEWRSDSGTGTNVWNKGAPPTIQSIVNTQTKDDNGRWRIEQERMKQVVEEMTGGKM</sequence>
<protein>
    <submittedName>
        <fullName evidence="2">Uncharacterized protein</fullName>
    </submittedName>
</protein>
<dbReference type="OrthoDB" id="5223508at2759"/>
<feature type="compositionally biased region" description="Basic and acidic residues" evidence="1">
    <location>
        <begin position="137"/>
        <end position="154"/>
    </location>
</feature>
<evidence type="ECO:0000313" key="2">
    <source>
        <dbReference type="EMBL" id="RAO71400.1"/>
    </source>
</evidence>
<proteinExistence type="predicted"/>
<dbReference type="RefSeq" id="XP_040735915.1">
    <property type="nucleotide sequence ID" value="XM_040880105.1"/>
</dbReference>
<evidence type="ECO:0000313" key="3">
    <source>
        <dbReference type="Proteomes" id="UP000249363"/>
    </source>
</evidence>